<keyword evidence="3 7" id="KW-0479">Metal-binding</keyword>
<dbReference type="Gene3D" id="1.10.630.10">
    <property type="entry name" value="Cytochrome P450"/>
    <property type="match status" value="1"/>
</dbReference>
<keyword evidence="7" id="KW-0349">Heme</keyword>
<keyword evidence="9" id="KW-1185">Reference proteome</keyword>
<dbReference type="PANTHER" id="PTHR46206">
    <property type="entry name" value="CYTOCHROME P450"/>
    <property type="match status" value="1"/>
</dbReference>
<dbReference type="InterPro" id="IPR036396">
    <property type="entry name" value="Cyt_P450_sf"/>
</dbReference>
<keyword evidence="4 7" id="KW-0560">Oxidoreductase</keyword>
<evidence type="ECO:0000256" key="6">
    <source>
        <dbReference type="ARBA" id="ARBA00023033"/>
    </source>
</evidence>
<sequence>MDGRGSVKRASMRYGDRLFTFAEMGYWFVLAKARAHVRDICNAPEDILSMEAAAEELLQLRHTVGPLFCDETYHIPAIRASLNLNLANVLPSLIDEVDCCFKEFIDSRLKPGKGRNIKYLEIVSRFPSQIFLVGPIIKMLVPKFLKRFTGSVFRTVYGHHRRLLKLVRPVIEETRDRRKRQLEAPTGSENMIDWLMNAAPDGNEQSAESLAMRLLNVNFVALHTTTKIFIHALYNLAANPCYIPILRDELQANIGRRDPTRWSTQALARCAKLDSFLRETLRFNVLASISMSRVALRDFRFSDGTTIPAGYFVAVASDVAQHNEAVYPSPQEFRPFRFVTDDPGSVNDWQNKMTCASESFLAFGGGRHVCPGRFFAATELKIFMAYLVLNYDVKMTCEGVRPADKWLGIMASPSSTARIMIRKRP</sequence>
<evidence type="ECO:0000256" key="2">
    <source>
        <dbReference type="ARBA" id="ARBA00010617"/>
    </source>
</evidence>
<evidence type="ECO:0000313" key="9">
    <source>
        <dbReference type="Proteomes" id="UP001465976"/>
    </source>
</evidence>
<dbReference type="SUPFAM" id="SSF48264">
    <property type="entry name" value="Cytochrome P450"/>
    <property type="match status" value="1"/>
</dbReference>
<dbReference type="InterPro" id="IPR001128">
    <property type="entry name" value="Cyt_P450"/>
</dbReference>
<evidence type="ECO:0000256" key="7">
    <source>
        <dbReference type="RuleBase" id="RU000461"/>
    </source>
</evidence>
<dbReference type="PRINTS" id="PR00463">
    <property type="entry name" value="EP450I"/>
</dbReference>
<evidence type="ECO:0000256" key="4">
    <source>
        <dbReference type="ARBA" id="ARBA00023002"/>
    </source>
</evidence>
<evidence type="ECO:0000256" key="3">
    <source>
        <dbReference type="ARBA" id="ARBA00022723"/>
    </source>
</evidence>
<dbReference type="PANTHER" id="PTHR46206:SF1">
    <property type="entry name" value="P450, PUTATIVE (EUROFUNG)-RELATED"/>
    <property type="match status" value="1"/>
</dbReference>
<dbReference type="InterPro" id="IPR002401">
    <property type="entry name" value="Cyt_P450_E_grp-I"/>
</dbReference>
<dbReference type="PROSITE" id="PS00086">
    <property type="entry name" value="CYTOCHROME_P450"/>
    <property type="match status" value="1"/>
</dbReference>
<protein>
    <recommendedName>
        <fullName evidence="10">Cytochrome P450</fullName>
    </recommendedName>
</protein>
<evidence type="ECO:0008006" key="10">
    <source>
        <dbReference type="Google" id="ProtNLM"/>
    </source>
</evidence>
<evidence type="ECO:0000256" key="1">
    <source>
        <dbReference type="ARBA" id="ARBA00001971"/>
    </source>
</evidence>
<proteinExistence type="inferred from homology"/>
<comment type="similarity">
    <text evidence="2 7">Belongs to the cytochrome P450 family.</text>
</comment>
<comment type="cofactor">
    <cofactor evidence="1">
        <name>heme</name>
        <dbReference type="ChEBI" id="CHEBI:30413"/>
    </cofactor>
</comment>
<reference evidence="8 9" key="1">
    <citation type="submission" date="2024-02" db="EMBL/GenBank/DDBJ databases">
        <title>A draft genome for the cacao thread blight pathogen Marasmius crinis-equi.</title>
        <authorList>
            <person name="Cohen S.P."/>
            <person name="Baruah I.K."/>
            <person name="Amoako-Attah I."/>
            <person name="Bukari Y."/>
            <person name="Meinhardt L.W."/>
            <person name="Bailey B.A."/>
        </authorList>
    </citation>
    <scope>NUCLEOTIDE SEQUENCE [LARGE SCALE GENOMIC DNA]</scope>
    <source>
        <strain evidence="8 9">GH-76</strain>
    </source>
</reference>
<dbReference type="Pfam" id="PF00067">
    <property type="entry name" value="p450"/>
    <property type="match status" value="1"/>
</dbReference>
<accession>A0ABR3EZV3</accession>
<dbReference type="CDD" id="cd11041">
    <property type="entry name" value="CYP503A1-like"/>
    <property type="match status" value="1"/>
</dbReference>
<name>A0ABR3EZV3_9AGAR</name>
<organism evidence="8 9">
    <name type="scientific">Marasmius crinis-equi</name>
    <dbReference type="NCBI Taxonomy" id="585013"/>
    <lineage>
        <taxon>Eukaryota</taxon>
        <taxon>Fungi</taxon>
        <taxon>Dikarya</taxon>
        <taxon>Basidiomycota</taxon>
        <taxon>Agaricomycotina</taxon>
        <taxon>Agaricomycetes</taxon>
        <taxon>Agaricomycetidae</taxon>
        <taxon>Agaricales</taxon>
        <taxon>Marasmiineae</taxon>
        <taxon>Marasmiaceae</taxon>
        <taxon>Marasmius</taxon>
    </lineage>
</organism>
<dbReference type="InterPro" id="IPR017972">
    <property type="entry name" value="Cyt_P450_CS"/>
</dbReference>
<dbReference type="Proteomes" id="UP001465976">
    <property type="component" value="Unassembled WGS sequence"/>
</dbReference>
<gene>
    <name evidence="8" type="ORF">V5O48_013554</name>
</gene>
<dbReference type="EMBL" id="JBAHYK010001342">
    <property type="protein sequence ID" value="KAL0568426.1"/>
    <property type="molecule type" value="Genomic_DNA"/>
</dbReference>
<comment type="caution">
    <text evidence="8">The sequence shown here is derived from an EMBL/GenBank/DDBJ whole genome shotgun (WGS) entry which is preliminary data.</text>
</comment>
<keyword evidence="6 7" id="KW-0503">Monooxygenase</keyword>
<keyword evidence="5 7" id="KW-0408">Iron</keyword>
<evidence type="ECO:0000313" key="8">
    <source>
        <dbReference type="EMBL" id="KAL0568426.1"/>
    </source>
</evidence>
<evidence type="ECO:0000256" key="5">
    <source>
        <dbReference type="ARBA" id="ARBA00023004"/>
    </source>
</evidence>